<reference evidence="2 3" key="1">
    <citation type="submission" date="2015-10" db="EMBL/GenBank/DDBJ databases">
        <authorList>
            <person name="Gilbert D.G."/>
        </authorList>
    </citation>
    <scope>NUCLEOTIDE SEQUENCE [LARGE SCALE GENOMIC DNA]</scope>
    <source>
        <strain evidence="3">HZ-22</strain>
    </source>
</reference>
<dbReference type="GO" id="GO:0016740">
    <property type="term" value="F:transferase activity"/>
    <property type="evidence" value="ECO:0007669"/>
    <property type="project" value="UniProtKB-KW"/>
</dbReference>
<dbReference type="OrthoDB" id="526037at2"/>
<gene>
    <name evidence="2" type="ORF">APS56_13680</name>
</gene>
<dbReference type="STRING" id="1736674.APS56_13680"/>
<dbReference type="KEGG" id="ahz:APS56_13680"/>
<dbReference type="SUPFAM" id="SSF56112">
    <property type="entry name" value="Protein kinase-like (PK-like)"/>
    <property type="match status" value="1"/>
</dbReference>
<dbReference type="AlphaFoldDB" id="A0A0P0CNW1"/>
<dbReference type="Pfam" id="PF01636">
    <property type="entry name" value="APH"/>
    <property type="match status" value="1"/>
</dbReference>
<evidence type="ECO:0000313" key="2">
    <source>
        <dbReference type="EMBL" id="ALJ06114.1"/>
    </source>
</evidence>
<dbReference type="InterPro" id="IPR050249">
    <property type="entry name" value="Pseudomonas-type_ThrB"/>
</dbReference>
<feature type="domain" description="Aminoglycoside phosphotransferase" evidence="1">
    <location>
        <begin position="22"/>
        <end position="258"/>
    </location>
</feature>
<dbReference type="Gene3D" id="3.90.1200.10">
    <property type="match status" value="1"/>
</dbReference>
<dbReference type="InterPro" id="IPR011009">
    <property type="entry name" value="Kinase-like_dom_sf"/>
</dbReference>
<dbReference type="Proteomes" id="UP000057981">
    <property type="component" value="Chromosome"/>
</dbReference>
<protein>
    <submittedName>
        <fullName evidence="2">Phosphotransferase</fullName>
    </submittedName>
</protein>
<evidence type="ECO:0000313" key="3">
    <source>
        <dbReference type="Proteomes" id="UP000057981"/>
    </source>
</evidence>
<name>A0A0P0CNW1_9FLAO</name>
<keyword evidence="2" id="KW-0808">Transferase</keyword>
<dbReference type="PATRIC" id="fig|1736674.3.peg.2796"/>
<proteinExistence type="predicted"/>
<evidence type="ECO:0000259" key="1">
    <source>
        <dbReference type="Pfam" id="PF01636"/>
    </source>
</evidence>
<dbReference type="PANTHER" id="PTHR21064:SF5">
    <property type="entry name" value="SLR1880 PROTEIN"/>
    <property type="match status" value="1"/>
</dbReference>
<dbReference type="EMBL" id="CP012898">
    <property type="protein sequence ID" value="ALJ06114.1"/>
    <property type="molecule type" value="Genomic_DNA"/>
</dbReference>
<organism evidence="2 3">
    <name type="scientific">Pseudalgibacter alginicilyticus</name>
    <dbReference type="NCBI Taxonomy" id="1736674"/>
    <lineage>
        <taxon>Bacteria</taxon>
        <taxon>Pseudomonadati</taxon>
        <taxon>Bacteroidota</taxon>
        <taxon>Flavobacteriia</taxon>
        <taxon>Flavobacteriales</taxon>
        <taxon>Flavobacteriaceae</taxon>
        <taxon>Pseudalgibacter</taxon>
    </lineage>
</organism>
<dbReference type="PANTHER" id="PTHR21064">
    <property type="entry name" value="AMINOGLYCOSIDE PHOSPHOTRANSFERASE DOMAIN-CONTAINING PROTEIN-RELATED"/>
    <property type="match status" value="1"/>
</dbReference>
<dbReference type="RefSeq" id="WP_054729396.1">
    <property type="nucleotide sequence ID" value="NZ_CP012898.1"/>
</dbReference>
<accession>A0A0P0CNW1</accession>
<keyword evidence="3" id="KW-1185">Reference proteome</keyword>
<dbReference type="InterPro" id="IPR002575">
    <property type="entry name" value="Aminoglycoside_PTrfase"/>
</dbReference>
<sequence length="360" mass="41589">MLTDKLEYIFNKFQHGNEYKSYQELASGHINDTYLIKTQTKPNFVLQRINHTVFKDVKGLINNKVAISNHIRLKLKNTYAEALERHVLTFVKAATGEYYFKDTDGDFWNLSIFIDNTLTIDTVKDEEVAYEGGKLFGEFLNLTSDFDVAKLTEVIPKFHDMSFRYAQFNSALQSAPKERLFMATQEIDYVLGLKEDMHVLQNLKESGELKLRVTHNDTKISNALFTKDNKGLCVIDTDTVMPGIAHYDFGDAIRTICNSAAEDESNLDLVKFNIDYFNAYAKGFLEKVKDSLNAKEIECLPLGAQTIIFIMGLRFLTDYLNNDVYYKTKYPQHNLDRAKNQFQLLKSFKEKYNQIKLEIN</sequence>